<feature type="domain" description="4Fe-4S ferredoxin-type" evidence="9">
    <location>
        <begin position="202"/>
        <end position="234"/>
    </location>
</feature>
<dbReference type="OrthoDB" id="9784571at2"/>
<dbReference type="InterPro" id="IPR013542">
    <property type="entry name" value="QueG_DUF1730"/>
</dbReference>
<proteinExistence type="predicted"/>
<keyword evidence="2" id="KW-0963">Cytoplasm</keyword>
<dbReference type="GO" id="GO:0052693">
    <property type="term" value="F:epoxyqueuosine reductase activity"/>
    <property type="evidence" value="ECO:0007669"/>
    <property type="project" value="TreeGrafter"/>
</dbReference>
<dbReference type="AlphaFoldDB" id="A0A2N8HGD4"/>
<dbReference type="SUPFAM" id="SSF46548">
    <property type="entry name" value="alpha-helical ferredoxin"/>
    <property type="match status" value="1"/>
</dbReference>
<dbReference type="PROSITE" id="PS51379">
    <property type="entry name" value="4FE4S_FER_2"/>
    <property type="match status" value="1"/>
</dbReference>
<evidence type="ECO:0000256" key="5">
    <source>
        <dbReference type="ARBA" id="ARBA00022785"/>
    </source>
</evidence>
<gene>
    <name evidence="10" type="primary">queG</name>
    <name evidence="10" type="ORF">CXU22_01795</name>
</gene>
<organism evidence="10 11">
    <name type="scientific">Akkermansia muciniphila</name>
    <dbReference type="NCBI Taxonomy" id="239935"/>
    <lineage>
        <taxon>Bacteria</taxon>
        <taxon>Pseudomonadati</taxon>
        <taxon>Verrucomicrobiota</taxon>
        <taxon>Verrucomicrobiia</taxon>
        <taxon>Verrucomicrobiales</taxon>
        <taxon>Akkermansiaceae</taxon>
        <taxon>Akkermansia</taxon>
    </lineage>
</organism>
<evidence type="ECO:0000256" key="3">
    <source>
        <dbReference type="ARBA" id="ARBA00022694"/>
    </source>
</evidence>
<dbReference type="GO" id="GO:0008616">
    <property type="term" value="P:tRNA queuosine(34) biosynthetic process"/>
    <property type="evidence" value="ECO:0007669"/>
    <property type="project" value="UniProtKB-KW"/>
</dbReference>
<dbReference type="Pfam" id="PF08331">
    <property type="entry name" value="QueG_DUF1730"/>
    <property type="match status" value="1"/>
</dbReference>
<keyword evidence="3" id="KW-0819">tRNA processing</keyword>
<dbReference type="GO" id="GO:0051539">
    <property type="term" value="F:4 iron, 4 sulfur cluster binding"/>
    <property type="evidence" value="ECO:0007669"/>
    <property type="project" value="UniProtKB-KW"/>
</dbReference>
<dbReference type="NCBIfam" id="TIGR00276">
    <property type="entry name" value="tRNA epoxyqueuosine(34) reductase QueG"/>
    <property type="match status" value="1"/>
</dbReference>
<evidence type="ECO:0000313" key="10">
    <source>
        <dbReference type="EMBL" id="PNC19768.1"/>
    </source>
</evidence>
<keyword evidence="7" id="KW-0408">Iron</keyword>
<evidence type="ECO:0000256" key="2">
    <source>
        <dbReference type="ARBA" id="ARBA00022490"/>
    </source>
</evidence>
<evidence type="ECO:0000256" key="1">
    <source>
        <dbReference type="ARBA" id="ARBA00022485"/>
    </source>
</evidence>
<dbReference type="PANTHER" id="PTHR30002:SF4">
    <property type="entry name" value="EPOXYQUEUOSINE REDUCTASE"/>
    <property type="match status" value="1"/>
</dbReference>
<evidence type="ECO:0000259" key="9">
    <source>
        <dbReference type="PROSITE" id="PS51379"/>
    </source>
</evidence>
<accession>A0A2N8HGD4</accession>
<dbReference type="InterPro" id="IPR017900">
    <property type="entry name" value="4Fe4S_Fe_S_CS"/>
</dbReference>
<keyword evidence="1" id="KW-0004">4Fe-4S</keyword>
<reference evidence="10 11" key="1">
    <citation type="journal article" date="2017" name="BMC Genomics">
        <title>Genome sequencing of 39 Akkermansia muciniphila isolates reveals its population structure, genomic and functional diverisity, and global distribution in mammalian gut microbiotas.</title>
        <authorList>
            <person name="Guo X."/>
            <person name="Li S."/>
            <person name="Zhang J."/>
            <person name="Wu F."/>
            <person name="Li X."/>
            <person name="Wu D."/>
            <person name="Zhang M."/>
            <person name="Ou Z."/>
            <person name="Jie Z."/>
            <person name="Yan Q."/>
            <person name="Li P."/>
            <person name="Yi J."/>
            <person name="Peng Y."/>
        </authorList>
    </citation>
    <scope>NUCLEOTIDE SEQUENCE [LARGE SCALE GENOMIC DNA]</scope>
    <source>
        <strain evidence="10 11">GP24</strain>
    </source>
</reference>
<dbReference type="EMBL" id="PJKA01000003">
    <property type="protein sequence ID" value="PNC19768.1"/>
    <property type="molecule type" value="Genomic_DNA"/>
</dbReference>
<sequence>MRRRKCAGNPISTGVKKILGGRGALVHDAGVLTPDPAVIKDSLCAVSRLLGFSGCRVARAGKSPHAEKLFQWLERGWHAGMEWMARSPERRVDPAEVLSGCRSVICLSYDYDSSRERPEEQGSICLYAHGKDYHGILEEKLADLLELLSIYGGEHKGYVDAGPVMERDHAEACGVGWRGRSGLIVRRKGGSRFFIATVLTTLELEPDAPVSHGCGSCRRCADLCPAGAIMENGQVDAGRCLSYWTIEHRGSIPEEIRPLIGSRLYGCDTCVTVCPWNGKPLPDADERFRMSRYLASVPLRDLLSLDVGGFAALFRNSPMKRIRREGLLRNGCIVLGNTGTPEDIDFLKALSGESSLVAEHASWAVERILRRHGPGAGPSAARD</sequence>
<dbReference type="Pfam" id="PF13484">
    <property type="entry name" value="Fer4_16"/>
    <property type="match status" value="1"/>
</dbReference>
<dbReference type="PROSITE" id="PS00198">
    <property type="entry name" value="4FE4S_FER_1"/>
    <property type="match status" value="1"/>
</dbReference>
<dbReference type="PANTHER" id="PTHR30002">
    <property type="entry name" value="EPOXYQUEUOSINE REDUCTASE"/>
    <property type="match status" value="1"/>
</dbReference>
<dbReference type="Proteomes" id="UP000236000">
    <property type="component" value="Unassembled WGS sequence"/>
</dbReference>
<comment type="caution">
    <text evidence="10">The sequence shown here is derived from an EMBL/GenBank/DDBJ whole genome shotgun (WGS) entry which is preliminary data.</text>
</comment>
<name>A0A2N8HGD4_9BACT</name>
<dbReference type="Gene3D" id="3.30.70.20">
    <property type="match status" value="1"/>
</dbReference>
<dbReference type="GO" id="GO:0046872">
    <property type="term" value="F:metal ion binding"/>
    <property type="evidence" value="ECO:0007669"/>
    <property type="project" value="UniProtKB-KW"/>
</dbReference>
<keyword evidence="4" id="KW-0479">Metal-binding</keyword>
<keyword evidence="8" id="KW-0411">Iron-sulfur</keyword>
<evidence type="ECO:0000256" key="4">
    <source>
        <dbReference type="ARBA" id="ARBA00022723"/>
    </source>
</evidence>
<dbReference type="InterPro" id="IPR004453">
    <property type="entry name" value="QueG"/>
</dbReference>
<evidence type="ECO:0000313" key="11">
    <source>
        <dbReference type="Proteomes" id="UP000236000"/>
    </source>
</evidence>
<keyword evidence="6" id="KW-0560">Oxidoreductase</keyword>
<evidence type="ECO:0000256" key="7">
    <source>
        <dbReference type="ARBA" id="ARBA00023004"/>
    </source>
</evidence>
<dbReference type="InterPro" id="IPR017896">
    <property type="entry name" value="4Fe4S_Fe-S-bd"/>
</dbReference>
<keyword evidence="5" id="KW-0671">Queuosine biosynthesis</keyword>
<evidence type="ECO:0000256" key="8">
    <source>
        <dbReference type="ARBA" id="ARBA00023014"/>
    </source>
</evidence>
<evidence type="ECO:0000256" key="6">
    <source>
        <dbReference type="ARBA" id="ARBA00023002"/>
    </source>
</evidence>
<protein>
    <submittedName>
        <fullName evidence="10">tRNA epoxyqueuosine(34) reductase QueG</fullName>
    </submittedName>
</protein>